<dbReference type="EMBL" id="SDPQ02000002">
    <property type="protein sequence ID" value="KAA1397888.1"/>
    <property type="molecule type" value="Genomic_DNA"/>
</dbReference>
<dbReference type="PROSITE" id="PS00999">
    <property type="entry name" value="SSI"/>
    <property type="match status" value="1"/>
</dbReference>
<evidence type="ECO:0000256" key="6">
    <source>
        <dbReference type="ARBA" id="ARBA00023157"/>
    </source>
</evidence>
<keyword evidence="4" id="KW-0646">Protease inhibitor</keyword>
<gene>
    <name evidence="9" type="ORF">ESP70_011135</name>
</gene>
<keyword evidence="3" id="KW-0964">Secreted</keyword>
<dbReference type="GO" id="GO:0005576">
    <property type="term" value="C:extracellular region"/>
    <property type="evidence" value="ECO:0007669"/>
    <property type="project" value="UniProtKB-SubCell"/>
</dbReference>
<keyword evidence="7" id="KW-0732">Signal</keyword>
<organism evidence="9 10">
    <name type="scientific">Aeromicrobium ginsengisoli</name>
    <dbReference type="NCBI Taxonomy" id="363867"/>
    <lineage>
        <taxon>Bacteria</taxon>
        <taxon>Bacillati</taxon>
        <taxon>Actinomycetota</taxon>
        <taxon>Actinomycetes</taxon>
        <taxon>Propionibacteriales</taxon>
        <taxon>Nocardioidaceae</taxon>
        <taxon>Aeromicrobium</taxon>
    </lineage>
</organism>
<evidence type="ECO:0000256" key="2">
    <source>
        <dbReference type="ARBA" id="ARBA00010472"/>
    </source>
</evidence>
<dbReference type="OrthoDB" id="3427327at2"/>
<evidence type="ECO:0000256" key="4">
    <source>
        <dbReference type="ARBA" id="ARBA00022690"/>
    </source>
</evidence>
<keyword evidence="5" id="KW-0722">Serine protease inhibitor</keyword>
<evidence type="ECO:0000313" key="9">
    <source>
        <dbReference type="EMBL" id="KAA1397888.1"/>
    </source>
</evidence>
<keyword evidence="10" id="KW-1185">Reference proteome</keyword>
<dbReference type="SUPFAM" id="SSF55399">
    <property type="entry name" value="Subtilisin inhibitor"/>
    <property type="match status" value="1"/>
</dbReference>
<keyword evidence="6" id="KW-1015">Disulfide bond</keyword>
<dbReference type="Gene3D" id="3.30.350.10">
    <property type="entry name" value="Subtilisin inhibitor-like"/>
    <property type="match status" value="1"/>
</dbReference>
<dbReference type="PROSITE" id="PS51257">
    <property type="entry name" value="PROKAR_LIPOPROTEIN"/>
    <property type="match status" value="1"/>
</dbReference>
<feature type="domain" description="Subtilisin inhibitor" evidence="8">
    <location>
        <begin position="43"/>
        <end position="121"/>
    </location>
</feature>
<evidence type="ECO:0000256" key="5">
    <source>
        <dbReference type="ARBA" id="ARBA00022900"/>
    </source>
</evidence>
<feature type="signal peptide" evidence="7">
    <location>
        <begin position="1"/>
        <end position="31"/>
    </location>
</feature>
<evidence type="ECO:0000313" key="10">
    <source>
        <dbReference type="Proteomes" id="UP000380867"/>
    </source>
</evidence>
<dbReference type="InterPro" id="IPR023549">
    <property type="entry name" value="Subtilisin_inhibitor"/>
</dbReference>
<evidence type="ECO:0000256" key="7">
    <source>
        <dbReference type="SAM" id="SignalP"/>
    </source>
</evidence>
<dbReference type="Pfam" id="PF00720">
    <property type="entry name" value="SSI"/>
    <property type="match status" value="1"/>
</dbReference>
<protein>
    <recommendedName>
        <fullName evidence="8">Subtilisin inhibitor domain-containing protein</fullName>
    </recommendedName>
</protein>
<name>A0A5M4FF84_9ACTN</name>
<comment type="subcellular location">
    <subcellularLocation>
        <location evidence="1">Secreted</location>
    </subcellularLocation>
</comment>
<dbReference type="GO" id="GO:0004867">
    <property type="term" value="F:serine-type endopeptidase inhibitor activity"/>
    <property type="evidence" value="ECO:0007669"/>
    <property type="project" value="UniProtKB-KW"/>
</dbReference>
<comment type="caution">
    <text evidence="9">The sequence shown here is derived from an EMBL/GenBank/DDBJ whole genome shotgun (WGS) entry which is preliminary data.</text>
</comment>
<dbReference type="InterPro" id="IPR020054">
    <property type="entry name" value="Prot_inh_SSI_I16_CS"/>
</dbReference>
<feature type="chain" id="PRO_5038437605" description="Subtilisin inhibitor domain-containing protein" evidence="7">
    <location>
        <begin position="32"/>
        <end position="148"/>
    </location>
</feature>
<accession>A0A5M4FF84</accession>
<proteinExistence type="inferred from homology"/>
<evidence type="ECO:0000256" key="1">
    <source>
        <dbReference type="ARBA" id="ARBA00004613"/>
    </source>
</evidence>
<comment type="similarity">
    <text evidence="2">Belongs to the protease inhibitor I16 (SSI) family.</text>
</comment>
<dbReference type="InterPro" id="IPR036819">
    <property type="entry name" value="Subtilisin_inhibitor-like_sf"/>
</dbReference>
<dbReference type="Proteomes" id="UP000380867">
    <property type="component" value="Unassembled WGS sequence"/>
</dbReference>
<sequence length="148" mass="15396">MAATRRLRPSPVPRALLVLVAVLAATLSACGKDAASDSSSSAGTALTITVVASEGADSQTYELRCDPAGGDHPQPAEACAALDTAGAKVFEPVAKDQMCTELYGGPQTATVTGTYDGDKVDATFRRTNGCEIDRWEQLGTTFFNVPLQ</sequence>
<evidence type="ECO:0000259" key="8">
    <source>
        <dbReference type="Pfam" id="PF00720"/>
    </source>
</evidence>
<evidence type="ECO:0000256" key="3">
    <source>
        <dbReference type="ARBA" id="ARBA00022525"/>
    </source>
</evidence>
<reference evidence="9" key="1">
    <citation type="submission" date="2019-09" db="EMBL/GenBank/DDBJ databases">
        <authorList>
            <person name="Li J."/>
        </authorList>
    </citation>
    <scope>NUCLEOTIDE SEQUENCE [LARGE SCALE GENOMIC DNA]</scope>
    <source>
        <strain evidence="9">JCM 14732</strain>
    </source>
</reference>
<dbReference type="AlphaFoldDB" id="A0A5M4FF84"/>